<feature type="transmembrane region" description="Helical" evidence="1">
    <location>
        <begin position="12"/>
        <end position="33"/>
    </location>
</feature>
<dbReference type="EMBL" id="CP147920">
    <property type="protein sequence ID" value="XAU15788.1"/>
    <property type="molecule type" value="Genomic_DNA"/>
</dbReference>
<gene>
    <name evidence="2" type="ORF">WCY31_03580</name>
</gene>
<sequence>MLFGLFTQDLIAVALLGVMANFIFSFLFGWYLIQNIGKETMQETRGRKQQGWLSGLSLALPFAKMALTLYRVVVLQLYFLNRGYSYQDYWIYLTQDKSEQL</sequence>
<keyword evidence="1" id="KW-0472">Membrane</keyword>
<accession>A0ABZ3HDE8</accession>
<evidence type="ECO:0000313" key="2">
    <source>
        <dbReference type="EMBL" id="XAU15788.1"/>
    </source>
</evidence>
<reference evidence="2 3" key="1">
    <citation type="submission" date="2024-03" db="EMBL/GenBank/DDBJ databases">
        <title>Sulfurimonas sp. HSL3-1.</title>
        <authorList>
            <person name="Wang S."/>
        </authorList>
    </citation>
    <scope>NUCLEOTIDE SEQUENCE [LARGE SCALE GENOMIC DNA]</scope>
    <source>
        <strain evidence="2 3">HSL3-1</strain>
    </source>
</reference>
<keyword evidence="3" id="KW-1185">Reference proteome</keyword>
<evidence type="ECO:0000313" key="3">
    <source>
        <dbReference type="Proteomes" id="UP001447842"/>
    </source>
</evidence>
<proteinExistence type="predicted"/>
<organism evidence="2 3">
    <name type="scientific">Sulfurimonas diazotrophicus</name>
    <dbReference type="NCBI Taxonomy" id="3131939"/>
    <lineage>
        <taxon>Bacteria</taxon>
        <taxon>Pseudomonadati</taxon>
        <taxon>Campylobacterota</taxon>
        <taxon>Epsilonproteobacteria</taxon>
        <taxon>Campylobacterales</taxon>
        <taxon>Sulfurimonadaceae</taxon>
        <taxon>Sulfurimonas</taxon>
    </lineage>
</organism>
<keyword evidence="1" id="KW-1133">Transmembrane helix</keyword>
<dbReference type="RefSeq" id="WP_345973155.1">
    <property type="nucleotide sequence ID" value="NZ_CP147920.1"/>
</dbReference>
<keyword evidence="1" id="KW-0812">Transmembrane</keyword>
<protein>
    <submittedName>
        <fullName evidence="2">Uncharacterized protein</fullName>
    </submittedName>
</protein>
<dbReference type="Proteomes" id="UP001447842">
    <property type="component" value="Chromosome"/>
</dbReference>
<name>A0ABZ3HDE8_9BACT</name>
<feature type="transmembrane region" description="Helical" evidence="1">
    <location>
        <begin position="53"/>
        <end position="79"/>
    </location>
</feature>
<evidence type="ECO:0000256" key="1">
    <source>
        <dbReference type="SAM" id="Phobius"/>
    </source>
</evidence>